<sequence>MSGRPAVLAREIVDAAASPPPRVLARARAHLIDTVGVAAAACGDAAVTSVLGAVGTATARDAALVLGTAAHALDFDNAQVPSLVHPSCVSVPAALAVAASTGADGVRTLTAIALADEVALWFGELAVVVGEGNSRLFERGFHPTGVCAPMGAAAAAGLLYGLSAEELAHAIGIACSFAGGILESNRTGGRIKPVHAGWAASSGITAALTARAGLTAPPTAIEGRFGFRHAFTGVTGDVPPLLTGDGWRMETTHLKPYPTNGFTHPAIDLAVRLRRAGLRASDIATVVVGVPTPTLRTIAEPLAAKRRPATPYEARFSGPFTVAVALRGGGGLGVGLGDLTPDALTDPGLLSLVDRIEFTGDPEADAAFPGAQLCRVTVTLHDGTVRTAVTESTKPTLTEEEQLTKLDSCLAAASRPTAGLRDATLRPVPDLDPAALYAELLTVLT</sequence>
<dbReference type="EMBL" id="WUTW01000009">
    <property type="protein sequence ID" value="MXQ67850.1"/>
    <property type="molecule type" value="Genomic_DNA"/>
</dbReference>
<protein>
    <submittedName>
        <fullName evidence="4">MmgE/PrpD family protein</fullName>
    </submittedName>
</protein>
<dbReference type="InterPro" id="IPR005656">
    <property type="entry name" value="MmgE_PrpD"/>
</dbReference>
<evidence type="ECO:0000259" key="2">
    <source>
        <dbReference type="Pfam" id="PF03972"/>
    </source>
</evidence>
<dbReference type="AlphaFoldDB" id="A0A6I4WG46"/>
<dbReference type="InterPro" id="IPR045336">
    <property type="entry name" value="MmgE_PrpD_N"/>
</dbReference>
<evidence type="ECO:0000313" key="4">
    <source>
        <dbReference type="EMBL" id="MXQ67850.1"/>
    </source>
</evidence>
<evidence type="ECO:0000256" key="1">
    <source>
        <dbReference type="ARBA" id="ARBA00006174"/>
    </source>
</evidence>
<proteinExistence type="inferred from homology"/>
<comment type="caution">
    <text evidence="4">The sequence shown here is derived from an EMBL/GenBank/DDBJ whole genome shotgun (WGS) entry which is preliminary data.</text>
</comment>
<dbReference type="InterPro" id="IPR036148">
    <property type="entry name" value="MmgE/PrpD_sf"/>
</dbReference>
<dbReference type="InterPro" id="IPR042183">
    <property type="entry name" value="MmgE/PrpD_sf_1"/>
</dbReference>
<gene>
    <name evidence="4" type="ORF">GQ466_27900</name>
</gene>
<dbReference type="Pfam" id="PF03972">
    <property type="entry name" value="MmgE_PrpD_N"/>
    <property type="match status" value="1"/>
</dbReference>
<dbReference type="Proteomes" id="UP000431901">
    <property type="component" value="Unassembled WGS sequence"/>
</dbReference>
<accession>A0A6I4WG46</accession>
<evidence type="ECO:0000259" key="3">
    <source>
        <dbReference type="Pfam" id="PF19305"/>
    </source>
</evidence>
<comment type="similarity">
    <text evidence="1">Belongs to the PrpD family.</text>
</comment>
<dbReference type="RefSeq" id="WP_161106043.1">
    <property type="nucleotide sequence ID" value="NZ_JBHLYI010000015.1"/>
</dbReference>
<dbReference type="PANTHER" id="PTHR16943">
    <property type="entry name" value="2-METHYLCITRATE DEHYDRATASE-RELATED"/>
    <property type="match status" value="1"/>
</dbReference>
<reference evidence="4 5" key="1">
    <citation type="submission" date="2019-12" db="EMBL/GenBank/DDBJ databases">
        <title>Nocardia macrotermitis sp. nov. and Nocardia aurantia sp. nov., isolated from the gut of the fungus growing-termite Macrotermes natalensis.</title>
        <authorList>
            <person name="Christine B."/>
            <person name="Rene B."/>
        </authorList>
    </citation>
    <scope>NUCLEOTIDE SEQUENCE [LARGE SCALE GENOMIC DNA]</scope>
    <source>
        <strain evidence="4 5">DSM 102126</strain>
    </source>
</reference>
<dbReference type="Gene3D" id="1.10.4100.10">
    <property type="entry name" value="2-methylcitrate dehydratase PrpD"/>
    <property type="match status" value="1"/>
</dbReference>
<dbReference type="InterPro" id="IPR042188">
    <property type="entry name" value="MmgE/PrpD_sf_2"/>
</dbReference>
<keyword evidence="5" id="KW-1185">Reference proteome</keyword>
<dbReference type="PANTHER" id="PTHR16943:SF8">
    <property type="entry name" value="2-METHYLCITRATE DEHYDRATASE"/>
    <property type="match status" value="1"/>
</dbReference>
<feature type="domain" description="MmgE/PrpD C-terminal" evidence="3">
    <location>
        <begin position="257"/>
        <end position="410"/>
    </location>
</feature>
<dbReference type="Pfam" id="PF19305">
    <property type="entry name" value="MmgE_PrpD_C"/>
    <property type="match status" value="1"/>
</dbReference>
<dbReference type="Gene3D" id="3.30.1330.120">
    <property type="entry name" value="2-methylcitrate dehydratase PrpD"/>
    <property type="match status" value="1"/>
</dbReference>
<dbReference type="SUPFAM" id="SSF103378">
    <property type="entry name" value="2-methylcitrate dehydratase PrpD"/>
    <property type="match status" value="1"/>
</dbReference>
<evidence type="ECO:0000313" key="5">
    <source>
        <dbReference type="Proteomes" id="UP000431901"/>
    </source>
</evidence>
<organism evidence="4 5">
    <name type="scientific">Actinomadura rayongensis</name>
    <dbReference type="NCBI Taxonomy" id="1429076"/>
    <lineage>
        <taxon>Bacteria</taxon>
        <taxon>Bacillati</taxon>
        <taxon>Actinomycetota</taxon>
        <taxon>Actinomycetes</taxon>
        <taxon>Streptosporangiales</taxon>
        <taxon>Thermomonosporaceae</taxon>
        <taxon>Actinomadura</taxon>
    </lineage>
</organism>
<dbReference type="InterPro" id="IPR045337">
    <property type="entry name" value="MmgE_PrpD_C"/>
</dbReference>
<dbReference type="GO" id="GO:0016829">
    <property type="term" value="F:lyase activity"/>
    <property type="evidence" value="ECO:0007669"/>
    <property type="project" value="InterPro"/>
</dbReference>
<name>A0A6I4WG46_9ACTN</name>
<dbReference type="OrthoDB" id="9797528at2"/>
<feature type="domain" description="MmgE/PrpD N-terminal" evidence="2">
    <location>
        <begin position="17"/>
        <end position="233"/>
    </location>
</feature>